<evidence type="ECO:0000256" key="4">
    <source>
        <dbReference type="ARBA" id="ARBA00023136"/>
    </source>
</evidence>
<feature type="transmembrane region" description="Helical" evidence="5">
    <location>
        <begin position="311"/>
        <end position="332"/>
    </location>
</feature>
<feature type="transmembrane region" description="Helical" evidence="5">
    <location>
        <begin position="123"/>
        <end position="151"/>
    </location>
</feature>
<gene>
    <name evidence="6" type="ORF">NV381_15035</name>
</gene>
<evidence type="ECO:0000256" key="3">
    <source>
        <dbReference type="ARBA" id="ARBA00022989"/>
    </source>
</evidence>
<evidence type="ECO:0000313" key="6">
    <source>
        <dbReference type="EMBL" id="MCR8632518.1"/>
    </source>
</evidence>
<organism evidence="6 7">
    <name type="scientific">Paenibacillus radicis</name>
    <name type="common">ex Xue et al. 2023</name>
    <dbReference type="NCBI Taxonomy" id="2972489"/>
    <lineage>
        <taxon>Bacteria</taxon>
        <taxon>Bacillati</taxon>
        <taxon>Bacillota</taxon>
        <taxon>Bacilli</taxon>
        <taxon>Bacillales</taxon>
        <taxon>Paenibacillaceae</taxon>
        <taxon>Paenibacillus</taxon>
    </lineage>
</organism>
<protein>
    <submittedName>
        <fullName evidence="6">DoxX family membrane protein</fullName>
    </submittedName>
</protein>
<feature type="transmembrane region" description="Helical" evidence="5">
    <location>
        <begin position="231"/>
        <end position="248"/>
    </location>
</feature>
<reference evidence="6 7" key="1">
    <citation type="submission" date="2022-08" db="EMBL/GenBank/DDBJ databases">
        <title>Paenibacillus endoradicis sp. nov., Paenibacillus radicibacter sp. nov and Paenibacillus pararadicis sp. nov., three cold-adapted plant growth-promoting bacteria isolated from root of Larix gmelinii in Great Khingan.</title>
        <authorList>
            <person name="Xue H."/>
        </authorList>
    </citation>
    <scope>NUCLEOTIDE SEQUENCE [LARGE SCALE GENOMIC DNA]</scope>
    <source>
        <strain evidence="6 7">N5-1-1-5</strain>
    </source>
</reference>
<feature type="transmembrane region" description="Helical" evidence="5">
    <location>
        <begin position="255"/>
        <end position="274"/>
    </location>
</feature>
<proteinExistence type="predicted"/>
<evidence type="ECO:0000313" key="7">
    <source>
        <dbReference type="Proteomes" id="UP001300012"/>
    </source>
</evidence>
<evidence type="ECO:0000256" key="5">
    <source>
        <dbReference type="SAM" id="Phobius"/>
    </source>
</evidence>
<keyword evidence="2 5" id="KW-0812">Transmembrane</keyword>
<feature type="transmembrane region" description="Helical" evidence="5">
    <location>
        <begin position="46"/>
        <end position="68"/>
    </location>
</feature>
<evidence type="ECO:0000256" key="1">
    <source>
        <dbReference type="ARBA" id="ARBA00004141"/>
    </source>
</evidence>
<dbReference type="RefSeq" id="WP_258214107.1">
    <property type="nucleotide sequence ID" value="NZ_JANQBD010000010.1"/>
</dbReference>
<dbReference type="Proteomes" id="UP001300012">
    <property type="component" value="Unassembled WGS sequence"/>
</dbReference>
<dbReference type="Pfam" id="PF07681">
    <property type="entry name" value="DoxX"/>
    <property type="match status" value="1"/>
</dbReference>
<dbReference type="InterPro" id="IPR032808">
    <property type="entry name" value="DoxX"/>
</dbReference>
<feature type="transmembrane region" description="Helical" evidence="5">
    <location>
        <begin position="280"/>
        <end position="299"/>
    </location>
</feature>
<keyword evidence="4 5" id="KW-0472">Membrane</keyword>
<sequence>MRALIILLLIGIAAGFGAPLTAEAHVKWFTELPPQKESIIHIISPLFMFLAIMVAVLLALLAQILPALSEWKLMQAADNKLDQLRKYSILILKYGLAAALTIQVLSGSLFVPEFSIQTQLQTVLLWVAIVLLLIPQHYATKAGALVILYLLIDLTIKVGLFHMLDYGFYLAIACTLLVDKTKASALGFPFLYLGTGLSLCWVAVEKWVYPALAIDIIHQHSVPTFGFAPEAFVVMAAFIEFVVGYLLVVGILNRLLSLVLTGIFVSTTMLFGMTELVGHFMIHVVLLIFIIEGVSFYKPPIKMHKTKLDQMVFVSLNFIFVLSSFVLIYYRFA</sequence>
<name>A0ABT1YJT1_9BACL</name>
<keyword evidence="7" id="KW-1185">Reference proteome</keyword>
<evidence type="ECO:0000256" key="2">
    <source>
        <dbReference type="ARBA" id="ARBA00022692"/>
    </source>
</evidence>
<accession>A0ABT1YJT1</accession>
<keyword evidence="3 5" id="KW-1133">Transmembrane helix</keyword>
<feature type="transmembrane region" description="Helical" evidence="5">
    <location>
        <begin position="89"/>
        <end position="111"/>
    </location>
</feature>
<comment type="caution">
    <text evidence="6">The sequence shown here is derived from an EMBL/GenBank/DDBJ whole genome shotgun (WGS) entry which is preliminary data.</text>
</comment>
<comment type="subcellular location">
    <subcellularLocation>
        <location evidence="1">Membrane</location>
        <topology evidence="1">Multi-pass membrane protein</topology>
    </subcellularLocation>
</comment>
<dbReference type="EMBL" id="JANQBD010000010">
    <property type="protein sequence ID" value="MCR8632518.1"/>
    <property type="molecule type" value="Genomic_DNA"/>
</dbReference>